<dbReference type="PANTHER" id="PTHR43377">
    <property type="entry name" value="BILIVERDIN REDUCTASE A"/>
    <property type="match status" value="1"/>
</dbReference>
<name>A0A3G9JE91_9BACL</name>
<dbReference type="InterPro" id="IPR036291">
    <property type="entry name" value="NAD(P)-bd_dom_sf"/>
</dbReference>
<dbReference type="InterPro" id="IPR055170">
    <property type="entry name" value="GFO_IDH_MocA-like_dom"/>
</dbReference>
<dbReference type="KEGG" id="pbk:Back11_55660"/>
<dbReference type="SUPFAM" id="SSF55347">
    <property type="entry name" value="Glyceraldehyde-3-phosphate dehydrogenase-like, C-terminal domain"/>
    <property type="match status" value="1"/>
</dbReference>
<dbReference type="InterPro" id="IPR051450">
    <property type="entry name" value="Gfo/Idh/MocA_Oxidoreductases"/>
</dbReference>
<feature type="domain" description="Gfo/Idh/MocA-like oxidoreductase N-terminal" evidence="1">
    <location>
        <begin position="4"/>
        <end position="119"/>
    </location>
</feature>
<organism evidence="3 4">
    <name type="scientific">Paenibacillus baekrokdamisoli</name>
    <dbReference type="NCBI Taxonomy" id="1712516"/>
    <lineage>
        <taxon>Bacteria</taxon>
        <taxon>Bacillati</taxon>
        <taxon>Bacillota</taxon>
        <taxon>Bacilli</taxon>
        <taxon>Bacillales</taxon>
        <taxon>Paenibacillaceae</taxon>
        <taxon>Paenibacillus</taxon>
    </lineage>
</organism>
<dbReference type="Pfam" id="PF01408">
    <property type="entry name" value="GFO_IDH_MocA"/>
    <property type="match status" value="1"/>
</dbReference>
<feature type="domain" description="GFO/IDH/MocA-like oxidoreductase" evidence="2">
    <location>
        <begin position="128"/>
        <end position="249"/>
    </location>
</feature>
<dbReference type="Proteomes" id="UP000275368">
    <property type="component" value="Chromosome"/>
</dbReference>
<dbReference type="Gene3D" id="3.30.360.10">
    <property type="entry name" value="Dihydrodipicolinate Reductase, domain 2"/>
    <property type="match status" value="1"/>
</dbReference>
<dbReference type="AlphaFoldDB" id="A0A3G9JE91"/>
<proteinExistence type="predicted"/>
<dbReference type="PANTHER" id="PTHR43377:SF1">
    <property type="entry name" value="BILIVERDIN REDUCTASE A"/>
    <property type="match status" value="1"/>
</dbReference>
<protein>
    <submittedName>
        <fullName evidence="3">Dehydrogenase</fullName>
    </submittedName>
</protein>
<dbReference type="GO" id="GO:0000166">
    <property type="term" value="F:nucleotide binding"/>
    <property type="evidence" value="ECO:0007669"/>
    <property type="project" value="InterPro"/>
</dbReference>
<dbReference type="EMBL" id="AP019308">
    <property type="protein sequence ID" value="BBH24221.1"/>
    <property type="molecule type" value="Genomic_DNA"/>
</dbReference>
<reference evidence="3 4" key="1">
    <citation type="submission" date="2018-11" db="EMBL/GenBank/DDBJ databases">
        <title>Complete genome sequence of Paenibacillus baekrokdamisoli strain KCTC 33723.</title>
        <authorList>
            <person name="Kang S.W."/>
            <person name="Lee K.C."/>
            <person name="Kim K.K."/>
            <person name="Kim J.S."/>
            <person name="Kim D.S."/>
            <person name="Ko S.H."/>
            <person name="Yang S.H."/>
            <person name="Lee J.S."/>
        </authorList>
    </citation>
    <scope>NUCLEOTIDE SEQUENCE [LARGE SCALE GENOMIC DNA]</scope>
    <source>
        <strain evidence="3 4">KCTC 33723</strain>
    </source>
</reference>
<dbReference type="RefSeq" id="WP_125664288.1">
    <property type="nucleotide sequence ID" value="NZ_AP019308.1"/>
</dbReference>
<dbReference type="Gene3D" id="3.40.50.720">
    <property type="entry name" value="NAD(P)-binding Rossmann-like Domain"/>
    <property type="match status" value="1"/>
</dbReference>
<dbReference type="OrthoDB" id="9815825at2"/>
<evidence type="ECO:0000259" key="2">
    <source>
        <dbReference type="Pfam" id="PF22725"/>
    </source>
</evidence>
<dbReference type="SUPFAM" id="SSF51735">
    <property type="entry name" value="NAD(P)-binding Rossmann-fold domains"/>
    <property type="match status" value="1"/>
</dbReference>
<evidence type="ECO:0000313" key="4">
    <source>
        <dbReference type="Proteomes" id="UP000275368"/>
    </source>
</evidence>
<accession>A0A3G9JE91</accession>
<evidence type="ECO:0000259" key="1">
    <source>
        <dbReference type="Pfam" id="PF01408"/>
    </source>
</evidence>
<dbReference type="InterPro" id="IPR000683">
    <property type="entry name" value="Gfo/Idh/MocA-like_OxRdtase_N"/>
</dbReference>
<keyword evidence="4" id="KW-1185">Reference proteome</keyword>
<gene>
    <name evidence="3" type="ORF">Back11_55660</name>
</gene>
<dbReference type="Pfam" id="PF22725">
    <property type="entry name" value="GFO_IDH_MocA_C3"/>
    <property type="match status" value="1"/>
</dbReference>
<evidence type="ECO:0000313" key="3">
    <source>
        <dbReference type="EMBL" id="BBH24221.1"/>
    </source>
</evidence>
<sequence>MGKIRTAVVGLNMGLAHAHAFKKSERSDLRWVVDLDESKAAKTAEELGCNYTTDWTKILDDVDAVSLCTPHHLHAPQALQAIAAGKHVLLEKPLANSEDDCLSVVQAAEHKGVTLMMAYVVRYLPAIRILKEAVDSGKYGKPISAQVWVQGFLNPMPGTWFASKEKLGGGVLFSHGCHYIDILLYLLGEPARVAQFGTRVGTEWMEGEGTSHGIIEFKSGALAHLVSSWGMKYTNTPAICQIHLTEGMLQLNSDLWTVEAVTGKGTTTLFERPQELESSIDVNVAFEIEHFLQCIETGNRPETDGHEALKSHRTIWAMDSSAGVQVTL</sequence>